<evidence type="ECO:0000313" key="3">
    <source>
        <dbReference type="Proteomes" id="UP001379533"/>
    </source>
</evidence>
<accession>A0ABZ2JXC2</accession>
<evidence type="ECO:0000313" key="2">
    <source>
        <dbReference type="EMBL" id="WXA91124.1"/>
    </source>
</evidence>
<dbReference type="EMBL" id="CP089982">
    <property type="protein sequence ID" value="WXA91124.1"/>
    <property type="molecule type" value="Genomic_DNA"/>
</dbReference>
<keyword evidence="1" id="KW-1133">Transmembrane helix</keyword>
<sequence>MLRTVFLTLSAISWRFMLAACRRPISTSVLVVGFVVIGLLMGEPVLCPDY</sequence>
<dbReference type="Proteomes" id="UP001379533">
    <property type="component" value="Chromosome"/>
</dbReference>
<proteinExistence type="predicted"/>
<evidence type="ECO:0000256" key="1">
    <source>
        <dbReference type="SAM" id="Phobius"/>
    </source>
</evidence>
<protein>
    <submittedName>
        <fullName evidence="2">Uncharacterized protein</fullName>
    </submittedName>
</protein>
<gene>
    <name evidence="2" type="ORF">LZC95_32300</name>
</gene>
<keyword evidence="3" id="KW-1185">Reference proteome</keyword>
<feature type="transmembrane region" description="Helical" evidence="1">
    <location>
        <begin position="29"/>
        <end position="47"/>
    </location>
</feature>
<dbReference type="RefSeq" id="WP_394841745.1">
    <property type="nucleotide sequence ID" value="NZ_CP089982.1"/>
</dbReference>
<organism evidence="2 3">
    <name type="scientific">Pendulispora brunnea</name>
    <dbReference type="NCBI Taxonomy" id="2905690"/>
    <lineage>
        <taxon>Bacteria</taxon>
        <taxon>Pseudomonadati</taxon>
        <taxon>Myxococcota</taxon>
        <taxon>Myxococcia</taxon>
        <taxon>Myxococcales</taxon>
        <taxon>Sorangiineae</taxon>
        <taxon>Pendulisporaceae</taxon>
        <taxon>Pendulispora</taxon>
    </lineage>
</organism>
<reference evidence="2 3" key="1">
    <citation type="submission" date="2021-12" db="EMBL/GenBank/DDBJ databases">
        <title>Discovery of the Pendulisporaceae a myxobacterial family with distinct sporulation behavior and unique specialized metabolism.</title>
        <authorList>
            <person name="Garcia R."/>
            <person name="Popoff A."/>
            <person name="Bader C.D."/>
            <person name="Loehr J."/>
            <person name="Walesch S."/>
            <person name="Walt C."/>
            <person name="Boldt J."/>
            <person name="Bunk B."/>
            <person name="Haeckl F.J.F.P.J."/>
            <person name="Gunesch A.P."/>
            <person name="Birkelbach J."/>
            <person name="Nuebel U."/>
            <person name="Pietschmann T."/>
            <person name="Bach T."/>
            <person name="Mueller R."/>
        </authorList>
    </citation>
    <scope>NUCLEOTIDE SEQUENCE [LARGE SCALE GENOMIC DNA]</scope>
    <source>
        <strain evidence="2 3">MSr12523</strain>
    </source>
</reference>
<keyword evidence="1" id="KW-0472">Membrane</keyword>
<keyword evidence="1" id="KW-0812">Transmembrane</keyword>
<name>A0ABZ2JXC2_9BACT</name>